<dbReference type="EMBL" id="QLMA01000007">
    <property type="protein sequence ID" value="RAJ77319.1"/>
    <property type="molecule type" value="Genomic_DNA"/>
</dbReference>
<evidence type="ECO:0000313" key="2">
    <source>
        <dbReference type="Proteomes" id="UP000249819"/>
    </source>
</evidence>
<protein>
    <submittedName>
        <fullName evidence="1">Uncharacterized protein</fullName>
    </submittedName>
</protein>
<dbReference type="AlphaFoldDB" id="A0A327VTF9"/>
<name>A0A327VTF9_9BACT</name>
<accession>A0A327VTF9</accession>
<organism evidence="1 2">
    <name type="scientific">Chitinophaga dinghuensis</name>
    <dbReference type="NCBI Taxonomy" id="1539050"/>
    <lineage>
        <taxon>Bacteria</taxon>
        <taxon>Pseudomonadati</taxon>
        <taxon>Bacteroidota</taxon>
        <taxon>Chitinophagia</taxon>
        <taxon>Chitinophagales</taxon>
        <taxon>Chitinophagaceae</taxon>
        <taxon>Chitinophaga</taxon>
    </lineage>
</organism>
<dbReference type="Proteomes" id="UP000249819">
    <property type="component" value="Unassembled WGS sequence"/>
</dbReference>
<gene>
    <name evidence="1" type="ORF">CLV59_10786</name>
</gene>
<proteinExistence type="predicted"/>
<keyword evidence="2" id="KW-1185">Reference proteome</keyword>
<sequence length="63" mass="7478">MVTKRLSNNEIAFKKDKTLRLAQGFIHYNDIFLPYKRDQFLCLLLIDLVGTWKKVFQQGLFTV</sequence>
<reference evidence="1 2" key="1">
    <citation type="submission" date="2018-06" db="EMBL/GenBank/DDBJ databases">
        <title>Genomic Encyclopedia of Archaeal and Bacterial Type Strains, Phase II (KMG-II): from individual species to whole genera.</title>
        <authorList>
            <person name="Goeker M."/>
        </authorList>
    </citation>
    <scope>NUCLEOTIDE SEQUENCE [LARGE SCALE GENOMIC DNA]</scope>
    <source>
        <strain evidence="1 2">DSM 29821</strain>
    </source>
</reference>
<evidence type="ECO:0000313" key="1">
    <source>
        <dbReference type="EMBL" id="RAJ77319.1"/>
    </source>
</evidence>
<comment type="caution">
    <text evidence="1">The sequence shown here is derived from an EMBL/GenBank/DDBJ whole genome shotgun (WGS) entry which is preliminary data.</text>
</comment>